<name>X1BG16_9ZZZZ</name>
<protein>
    <submittedName>
        <fullName evidence="1">Uncharacterized protein</fullName>
    </submittedName>
</protein>
<comment type="caution">
    <text evidence="1">The sequence shown here is derived from an EMBL/GenBank/DDBJ whole genome shotgun (WGS) entry which is preliminary data.</text>
</comment>
<organism evidence="1">
    <name type="scientific">marine sediment metagenome</name>
    <dbReference type="NCBI Taxonomy" id="412755"/>
    <lineage>
        <taxon>unclassified sequences</taxon>
        <taxon>metagenomes</taxon>
        <taxon>ecological metagenomes</taxon>
    </lineage>
</organism>
<feature type="non-terminal residue" evidence="1">
    <location>
        <position position="81"/>
    </location>
</feature>
<evidence type="ECO:0000313" key="1">
    <source>
        <dbReference type="EMBL" id="GAG83043.1"/>
    </source>
</evidence>
<reference evidence="1" key="1">
    <citation type="journal article" date="2014" name="Front. Microbiol.">
        <title>High frequency of phylogenetically diverse reductive dehalogenase-homologous genes in deep subseafloor sedimentary metagenomes.</title>
        <authorList>
            <person name="Kawai M."/>
            <person name="Futagami T."/>
            <person name="Toyoda A."/>
            <person name="Takaki Y."/>
            <person name="Nishi S."/>
            <person name="Hori S."/>
            <person name="Arai W."/>
            <person name="Tsubouchi T."/>
            <person name="Morono Y."/>
            <person name="Uchiyama I."/>
            <person name="Ito T."/>
            <person name="Fujiyama A."/>
            <person name="Inagaki F."/>
            <person name="Takami H."/>
        </authorList>
    </citation>
    <scope>NUCLEOTIDE SEQUENCE</scope>
    <source>
        <strain evidence="1">Expedition CK06-06</strain>
    </source>
</reference>
<accession>X1BG16</accession>
<dbReference type="EMBL" id="BART01011282">
    <property type="protein sequence ID" value="GAG83043.1"/>
    <property type="molecule type" value="Genomic_DNA"/>
</dbReference>
<dbReference type="AlphaFoldDB" id="X1BG16"/>
<sequence>MTRHLWGGNATTAAELHTGCNFTVEELDRLRELAITSVPKIKPYTTEEGEEVFPVLMHSYAANSLRNDDKWFNAHKMANER</sequence>
<gene>
    <name evidence="1" type="ORF">S01H4_24103</name>
</gene>
<proteinExistence type="predicted"/>